<reference evidence="1" key="2">
    <citation type="submission" date="2025-08" db="UniProtKB">
        <authorList>
            <consortium name="Ensembl"/>
        </authorList>
    </citation>
    <scope>IDENTIFICATION</scope>
</reference>
<dbReference type="AlphaFoldDB" id="A0A803Y5B9"/>
<accession>A0A803Y5B9</accession>
<dbReference type="Ensembl" id="ENSMGAT00000027949.1">
    <property type="protein sequence ID" value="ENSMGAP00000026966.1"/>
    <property type="gene ID" value="ENSMGAG00000023014.1"/>
</dbReference>
<protein>
    <submittedName>
        <fullName evidence="1">Uncharacterized protein</fullName>
    </submittedName>
</protein>
<reference evidence="1" key="3">
    <citation type="submission" date="2025-09" db="UniProtKB">
        <authorList>
            <consortium name="Ensembl"/>
        </authorList>
    </citation>
    <scope>IDENTIFICATION</scope>
</reference>
<dbReference type="InParanoid" id="A0A803Y5B9"/>
<reference evidence="1 2" key="1">
    <citation type="journal article" date="2010" name="PLoS Biol.">
        <title>Multi-platform next-generation sequencing of the domestic turkey (Meleagris gallopavo): genome assembly and analysis.</title>
        <authorList>
            <person name="Dalloul R.A."/>
            <person name="Long J.A."/>
            <person name="Zimin A.V."/>
            <person name="Aslam L."/>
            <person name="Beal K."/>
            <person name="Blomberg L.A."/>
            <person name="Bouffard P."/>
            <person name="Burt D.W."/>
            <person name="Crasta O."/>
            <person name="Crooijmans R.P."/>
            <person name="Cooper K."/>
            <person name="Coulombe R.A."/>
            <person name="De S."/>
            <person name="Delany M.E."/>
            <person name="Dodgson J.B."/>
            <person name="Dong J.J."/>
            <person name="Evans C."/>
            <person name="Frederickson K.M."/>
            <person name="Flicek P."/>
            <person name="Florea L."/>
            <person name="Folkerts O."/>
            <person name="Groenen M.A."/>
            <person name="Harkins T.T."/>
            <person name="Herrero J."/>
            <person name="Hoffmann S."/>
            <person name="Megens H.J."/>
            <person name="Jiang A."/>
            <person name="de Jong P."/>
            <person name="Kaiser P."/>
            <person name="Kim H."/>
            <person name="Kim K.W."/>
            <person name="Kim S."/>
            <person name="Langenberger D."/>
            <person name="Lee M.K."/>
            <person name="Lee T."/>
            <person name="Mane S."/>
            <person name="Marcais G."/>
            <person name="Marz M."/>
            <person name="McElroy A.P."/>
            <person name="Modise T."/>
            <person name="Nefedov M."/>
            <person name="Notredame C."/>
            <person name="Paton I.R."/>
            <person name="Payne W.S."/>
            <person name="Pertea G."/>
            <person name="Prickett D."/>
            <person name="Puiu D."/>
            <person name="Qioa D."/>
            <person name="Raineri E."/>
            <person name="Ruffier M."/>
            <person name="Salzberg S.L."/>
            <person name="Schatz M.C."/>
            <person name="Scheuring C."/>
            <person name="Schmidt C.J."/>
            <person name="Schroeder S."/>
            <person name="Searle S.M."/>
            <person name="Smith E.J."/>
            <person name="Smith J."/>
            <person name="Sonstegard T.S."/>
            <person name="Stadler P.F."/>
            <person name="Tafer H."/>
            <person name="Tu Z.J."/>
            <person name="Van Tassell C.P."/>
            <person name="Vilella A.J."/>
            <person name="Williams K.P."/>
            <person name="Yorke J.A."/>
            <person name="Zhang L."/>
            <person name="Zhang H.B."/>
            <person name="Zhang X."/>
            <person name="Zhang Y."/>
            <person name="Reed K.M."/>
        </authorList>
    </citation>
    <scope>NUCLEOTIDE SEQUENCE [LARGE SCALE GENOMIC DNA]</scope>
</reference>
<sequence length="203" mass="21860">QDQSSALETKAHFQVCTTSALRSLYRAGSYVGQDFCMGQDPSVEQDLCIGQDPIMGQDLCVGQDPDLGQDLCMGHDPSMGQDPTWSRIPAWDTIPVWERIPVRGRKAQSLLPAPWGGGGRGHSAQQRLHYTPGNGAAPWLLNKHCRGGVCFMHNIQGVLAAVQKEVKDPAAICCCTTRRRKGTNALCGALGCPMAWGSGAGRR</sequence>
<organism evidence="1 2">
    <name type="scientific">Meleagris gallopavo</name>
    <name type="common">Wild turkey</name>
    <dbReference type="NCBI Taxonomy" id="9103"/>
    <lineage>
        <taxon>Eukaryota</taxon>
        <taxon>Metazoa</taxon>
        <taxon>Chordata</taxon>
        <taxon>Craniata</taxon>
        <taxon>Vertebrata</taxon>
        <taxon>Euteleostomi</taxon>
        <taxon>Archelosauria</taxon>
        <taxon>Archosauria</taxon>
        <taxon>Dinosauria</taxon>
        <taxon>Saurischia</taxon>
        <taxon>Theropoda</taxon>
        <taxon>Coelurosauria</taxon>
        <taxon>Aves</taxon>
        <taxon>Neognathae</taxon>
        <taxon>Galloanserae</taxon>
        <taxon>Galliformes</taxon>
        <taxon>Phasianidae</taxon>
        <taxon>Meleagridinae</taxon>
        <taxon>Meleagris</taxon>
    </lineage>
</organism>
<keyword evidence="2" id="KW-1185">Reference proteome</keyword>
<proteinExistence type="predicted"/>
<name>A0A803Y5B9_MELGA</name>
<evidence type="ECO:0000313" key="2">
    <source>
        <dbReference type="Proteomes" id="UP000001645"/>
    </source>
</evidence>
<evidence type="ECO:0000313" key="1">
    <source>
        <dbReference type="Ensembl" id="ENSMGAP00000026966.1"/>
    </source>
</evidence>
<dbReference type="GeneTree" id="ENSGT01070000257285"/>
<dbReference type="Proteomes" id="UP000001645">
    <property type="component" value="Chromosome 1"/>
</dbReference>